<protein>
    <submittedName>
        <fullName evidence="2">Uncharacterized protein</fullName>
    </submittedName>
</protein>
<accession>A0A3S9YCX6</accession>
<evidence type="ECO:0000313" key="2">
    <source>
        <dbReference type="EMBL" id="AZS72757.1"/>
    </source>
</evidence>
<evidence type="ECO:0000313" key="3">
    <source>
        <dbReference type="Proteomes" id="UP000275579"/>
    </source>
</evidence>
<dbReference type="Proteomes" id="UP000275579">
    <property type="component" value="Chromosome"/>
</dbReference>
<sequence>MSKGFKADTNALDRASRRQLEHAVRVESHSRNLDSRTRGKVLGRGKFGKIIQDAVRPIIDSMIGDMSKSMAKGHRSLGQGLEITRKNIADAEKAVESSFKKHHKSLKAEGVDLKPGQSVPDKKSLRNLYHRRVEERVDELDREGHGVGRHLNVTDQQLKDRLGTPSIQRRKLKDENGNWVLDENGDKVEVDELVRARHGYAQSEGKVDPLHGPDARSRLSPPGLYYDVDKGAPNRHKCDAHSTAFNDHESFMYADAYARSKIDPNRPGDQVFEFSPSDAYGPGGHTGRFRGFYIDPDEPMKGGEINYKESDFRDATIKAIYRPDGNGGHKLHTMFPQPAFKHNRSPDQGIPH</sequence>
<gene>
    <name evidence="2" type="ORF">DDE74_18920</name>
</gene>
<feature type="region of interest" description="Disordered" evidence="1">
    <location>
        <begin position="328"/>
        <end position="352"/>
    </location>
</feature>
<evidence type="ECO:0000256" key="1">
    <source>
        <dbReference type="SAM" id="MobiDB-lite"/>
    </source>
</evidence>
<organism evidence="2 3">
    <name type="scientific">Streptomyces lydicus</name>
    <dbReference type="NCBI Taxonomy" id="47763"/>
    <lineage>
        <taxon>Bacteria</taxon>
        <taxon>Bacillati</taxon>
        <taxon>Actinomycetota</taxon>
        <taxon>Actinomycetes</taxon>
        <taxon>Kitasatosporales</taxon>
        <taxon>Streptomycetaceae</taxon>
        <taxon>Streptomyces</taxon>
    </lineage>
</organism>
<proteinExistence type="predicted"/>
<dbReference type="AlphaFoldDB" id="A0A3S9YCX6"/>
<dbReference type="EMBL" id="CP029042">
    <property type="protein sequence ID" value="AZS72757.1"/>
    <property type="molecule type" value="Genomic_DNA"/>
</dbReference>
<name>A0A3S9YCX6_9ACTN</name>
<dbReference type="RefSeq" id="WP_127151847.1">
    <property type="nucleotide sequence ID" value="NZ_CP029042.1"/>
</dbReference>
<reference evidence="2 3" key="1">
    <citation type="submission" date="2018-04" db="EMBL/GenBank/DDBJ databases">
        <title>Complete genome sequences of Streptomyces lydicus strain WYEC and characterization of antagonistic properties of biological control agents.</title>
        <authorList>
            <person name="Mariita R.M."/>
            <person name="Sello J.K."/>
        </authorList>
    </citation>
    <scope>NUCLEOTIDE SEQUENCE [LARGE SCALE GENOMIC DNA]</scope>
    <source>
        <strain evidence="2 3">WYEC 108</strain>
    </source>
</reference>